<protein>
    <submittedName>
        <fullName evidence="6">2-hydroxyacid dehydrogenase</fullName>
    </submittedName>
</protein>
<dbReference type="EMBL" id="SZPQ01000003">
    <property type="protein sequence ID" value="TKI07730.1"/>
    <property type="molecule type" value="Genomic_DNA"/>
</dbReference>
<dbReference type="InterPro" id="IPR050223">
    <property type="entry name" value="D-isomer_2-hydroxyacid_DH"/>
</dbReference>
<dbReference type="PANTHER" id="PTHR10996">
    <property type="entry name" value="2-HYDROXYACID DEHYDROGENASE-RELATED"/>
    <property type="match status" value="1"/>
</dbReference>
<evidence type="ECO:0000256" key="3">
    <source>
        <dbReference type="RuleBase" id="RU003719"/>
    </source>
</evidence>
<gene>
    <name evidence="6" type="ORF">FCN80_04600</name>
</gene>
<comment type="caution">
    <text evidence="6">The sequence shown here is derived from an EMBL/GenBank/DDBJ whole genome shotgun (WGS) entry which is preliminary data.</text>
</comment>
<proteinExistence type="inferred from homology"/>
<organism evidence="6 7">
    <name type="scientific">Martelella alba</name>
    <dbReference type="NCBI Taxonomy" id="2590451"/>
    <lineage>
        <taxon>Bacteria</taxon>
        <taxon>Pseudomonadati</taxon>
        <taxon>Pseudomonadota</taxon>
        <taxon>Alphaproteobacteria</taxon>
        <taxon>Hyphomicrobiales</taxon>
        <taxon>Aurantimonadaceae</taxon>
        <taxon>Martelella</taxon>
    </lineage>
</organism>
<keyword evidence="7" id="KW-1185">Reference proteome</keyword>
<feature type="domain" description="D-isomer specific 2-hydroxyacid dehydrogenase NAD-binding" evidence="5">
    <location>
        <begin position="112"/>
        <end position="284"/>
    </location>
</feature>
<evidence type="ECO:0000256" key="1">
    <source>
        <dbReference type="ARBA" id="ARBA00023002"/>
    </source>
</evidence>
<dbReference type="SUPFAM" id="SSF52283">
    <property type="entry name" value="Formate/glycerate dehydrogenase catalytic domain-like"/>
    <property type="match status" value="1"/>
</dbReference>
<dbReference type="PANTHER" id="PTHR10996:SF178">
    <property type="entry name" value="2-HYDROXYACID DEHYDROGENASE YGL185C-RELATED"/>
    <property type="match status" value="1"/>
</dbReference>
<reference evidence="6 7" key="1">
    <citation type="submission" date="2019-04" db="EMBL/GenBank/DDBJ databases">
        <authorList>
            <person name="Li M."/>
            <person name="Gao C."/>
        </authorList>
    </citation>
    <scope>NUCLEOTIDE SEQUENCE [LARGE SCALE GENOMIC DNA]</scope>
    <source>
        <strain evidence="6 7">BGMRC 2031</strain>
    </source>
</reference>
<comment type="similarity">
    <text evidence="3">Belongs to the D-isomer specific 2-hydroxyacid dehydrogenase family.</text>
</comment>
<name>A0ABY2SPD2_9HYPH</name>
<evidence type="ECO:0000256" key="2">
    <source>
        <dbReference type="ARBA" id="ARBA00023027"/>
    </source>
</evidence>
<dbReference type="InterPro" id="IPR006139">
    <property type="entry name" value="D-isomer_2_OHA_DH_cat_dom"/>
</dbReference>
<dbReference type="InterPro" id="IPR036291">
    <property type="entry name" value="NAD(P)-bd_dom_sf"/>
</dbReference>
<dbReference type="Gene3D" id="3.40.50.720">
    <property type="entry name" value="NAD(P)-binding Rossmann-like Domain"/>
    <property type="match status" value="2"/>
</dbReference>
<evidence type="ECO:0000259" key="5">
    <source>
        <dbReference type="Pfam" id="PF02826"/>
    </source>
</evidence>
<feature type="domain" description="D-isomer specific 2-hydroxyacid dehydrogenase catalytic" evidence="4">
    <location>
        <begin position="47"/>
        <end position="315"/>
    </location>
</feature>
<evidence type="ECO:0000313" key="7">
    <source>
        <dbReference type="Proteomes" id="UP000305202"/>
    </source>
</evidence>
<dbReference type="Proteomes" id="UP000305202">
    <property type="component" value="Unassembled WGS sequence"/>
</dbReference>
<dbReference type="PROSITE" id="PS00065">
    <property type="entry name" value="D_2_HYDROXYACID_DH_1"/>
    <property type="match status" value="1"/>
</dbReference>
<dbReference type="SUPFAM" id="SSF51735">
    <property type="entry name" value="NAD(P)-binding Rossmann-fold domains"/>
    <property type="match status" value="1"/>
</dbReference>
<dbReference type="InterPro" id="IPR006140">
    <property type="entry name" value="D-isomer_DH_NAD-bd"/>
</dbReference>
<dbReference type="Pfam" id="PF00389">
    <property type="entry name" value="2-Hacid_dh"/>
    <property type="match status" value="1"/>
</dbReference>
<keyword evidence="1 3" id="KW-0560">Oxidoreductase</keyword>
<evidence type="ECO:0000259" key="4">
    <source>
        <dbReference type="Pfam" id="PF00389"/>
    </source>
</evidence>
<keyword evidence="2" id="KW-0520">NAD</keyword>
<accession>A0ABY2SPD2</accession>
<sequence length="320" mass="34036">MPVVLLMHVDIPSQFRSEFEQAGFVLRPAIRENDQSPILPEGAGDPADVRAVLTIGSIGLRSADMDALPNLRMICCQDVGFEKIDLAAAKARGIMVTNGSGTNDTAVADHAVALLASVVRDVARLDRAVRRGEWQSLRQSRPQLTGKRLGVLGLGNIGLKVAERCSAGFGMQVSYHNRQARSGSPWPYYATLIGLAGWADFLVVAVPGGARTRHLIDGDVLAALGPEGFLVNVSRGSVVDTDALIAALQQRRIAGAGLDVLEGEPAVPQPLRSLDNVILTPHVAGRSPEALAAMFGQVLENLTRHFAGRPVLTPVPGMER</sequence>
<dbReference type="RefSeq" id="WP_136988725.1">
    <property type="nucleotide sequence ID" value="NZ_SZPQ01000003.1"/>
</dbReference>
<dbReference type="CDD" id="cd12156">
    <property type="entry name" value="HPPR"/>
    <property type="match status" value="1"/>
</dbReference>
<evidence type="ECO:0000313" key="6">
    <source>
        <dbReference type="EMBL" id="TKI07730.1"/>
    </source>
</evidence>
<dbReference type="Pfam" id="PF02826">
    <property type="entry name" value="2-Hacid_dh_C"/>
    <property type="match status" value="1"/>
</dbReference>
<dbReference type="InterPro" id="IPR029752">
    <property type="entry name" value="D-isomer_DH_CS1"/>
</dbReference>